<evidence type="ECO:0000259" key="3">
    <source>
        <dbReference type="Pfam" id="PF13556"/>
    </source>
</evidence>
<dbReference type="PANTHER" id="PTHR33744">
    <property type="entry name" value="CARBOHYDRATE DIACID REGULATOR"/>
    <property type="match status" value="1"/>
</dbReference>
<dbReference type="PANTHER" id="PTHR33744:SF1">
    <property type="entry name" value="DNA-BINDING TRANSCRIPTIONAL ACTIVATOR ADER"/>
    <property type="match status" value="1"/>
</dbReference>
<feature type="domain" description="PucR C-terminal helix-turn-helix" evidence="3">
    <location>
        <begin position="461"/>
        <end position="518"/>
    </location>
</feature>
<proteinExistence type="inferred from homology"/>
<accession>A0A1I2JKK1</accession>
<dbReference type="OrthoDB" id="143422at2"/>
<dbReference type="EMBL" id="FOOE01000002">
    <property type="protein sequence ID" value="SFF55372.1"/>
    <property type="molecule type" value="Genomic_DNA"/>
</dbReference>
<sequence length="529" mass="61770">MNVKELLSLKEFQDYEVICGEQGLKNEVRAVTVMDALDIRNWVKGGEVLLTSGYILYCNIDSIANIVRDVHEAKAAALFIKLGRFLSEVPEEAVKICNDIGFPIIKMPKDHLFLQAIQPAFLELLNQKNNIIATSERIHTSFINIVINGGGICEIVDTLGELLKRDVIFIDNIFNKTYKSKDTRINFENMDKKMLEKYFYYDVNLDNRNYGHIIVSNPRNDLKKYELLAVQHASTVIKLSIQKKLSNRSIEERYRDGFVQDIILNNIKSEEEVVKRGETYGWILDKSWYTTIIIDIDNTKIQYLGVKSRQDTEKIEIGNQRIFRYCAEILNCNFKDIMYTKFTDSIVFIIKCEKPCDNKSSIVKVLNELKNNTYEKFKFTLTIGIGKSRDSITKCHEAYLEAQKCVKISRRIYKNDKIMLYEELGVYNFLYEVNEIPGVKNFYKEYIDRLISYDNMHNTELMKTLIGIVENGWNLKETSKTMYIHYNTLKNRYKKIEEVSELKLHETKEKLNMELAVKLYLANNIENLI</sequence>
<keyword evidence="6" id="KW-1185">Reference proteome</keyword>
<reference evidence="5 6" key="1">
    <citation type="submission" date="2016-10" db="EMBL/GenBank/DDBJ databases">
        <authorList>
            <person name="de Groot N.N."/>
        </authorList>
    </citation>
    <scope>NUCLEOTIDE SEQUENCE [LARGE SCALE GENOMIC DNA]</scope>
    <source>
        <strain evidence="5 6">NLAE-zl-G419</strain>
    </source>
</reference>
<dbReference type="STRING" id="1529.SAMN04487885_102193"/>
<organism evidence="5 6">
    <name type="scientific">Clostridium cadaveris</name>
    <dbReference type="NCBI Taxonomy" id="1529"/>
    <lineage>
        <taxon>Bacteria</taxon>
        <taxon>Bacillati</taxon>
        <taxon>Bacillota</taxon>
        <taxon>Clostridia</taxon>
        <taxon>Eubacteriales</taxon>
        <taxon>Clostridiaceae</taxon>
        <taxon>Clostridium</taxon>
    </lineage>
</organism>
<evidence type="ECO:0000259" key="2">
    <source>
        <dbReference type="Pfam" id="PF07905"/>
    </source>
</evidence>
<dbReference type="eggNOG" id="COG3835">
    <property type="taxonomic scope" value="Bacteria"/>
</dbReference>
<dbReference type="InterPro" id="IPR051448">
    <property type="entry name" value="CdaR-like_regulators"/>
</dbReference>
<dbReference type="InterPro" id="IPR025736">
    <property type="entry name" value="PucR_C-HTH_dom"/>
</dbReference>
<comment type="similarity">
    <text evidence="1">Belongs to the CdaR family.</text>
</comment>
<dbReference type="Pfam" id="PF17853">
    <property type="entry name" value="GGDEF_2"/>
    <property type="match status" value="1"/>
</dbReference>
<evidence type="ECO:0000313" key="5">
    <source>
        <dbReference type="EMBL" id="SFF55372.1"/>
    </source>
</evidence>
<name>A0A1I2JKK1_9CLOT</name>
<dbReference type="InterPro" id="IPR042070">
    <property type="entry name" value="PucR_C-HTH_sf"/>
</dbReference>
<gene>
    <name evidence="5" type="ORF">SAMN04487885_102193</name>
</gene>
<evidence type="ECO:0000259" key="4">
    <source>
        <dbReference type="Pfam" id="PF17853"/>
    </source>
</evidence>
<dbReference type="AlphaFoldDB" id="A0A1I2JKK1"/>
<feature type="domain" description="Purine catabolism PurC-like" evidence="2">
    <location>
        <begin position="5"/>
        <end position="119"/>
    </location>
</feature>
<dbReference type="Gene3D" id="1.10.10.2840">
    <property type="entry name" value="PucR C-terminal helix-turn-helix domain"/>
    <property type="match status" value="1"/>
</dbReference>
<dbReference type="InterPro" id="IPR012914">
    <property type="entry name" value="PucR_dom"/>
</dbReference>
<dbReference type="RefSeq" id="WP_074844399.1">
    <property type="nucleotide sequence ID" value="NZ_BAAACD010000024.1"/>
</dbReference>
<dbReference type="Pfam" id="PF13556">
    <property type="entry name" value="HTH_30"/>
    <property type="match status" value="1"/>
</dbReference>
<dbReference type="Proteomes" id="UP000182135">
    <property type="component" value="Unassembled WGS sequence"/>
</dbReference>
<dbReference type="InterPro" id="IPR041522">
    <property type="entry name" value="CdaR_GGDEF"/>
</dbReference>
<feature type="domain" description="CdaR GGDEF-like" evidence="4">
    <location>
        <begin position="269"/>
        <end position="407"/>
    </location>
</feature>
<protein>
    <submittedName>
        <fullName evidence="5">Sugar diacid utilization regulator</fullName>
    </submittedName>
</protein>
<evidence type="ECO:0000256" key="1">
    <source>
        <dbReference type="ARBA" id="ARBA00006754"/>
    </source>
</evidence>
<evidence type="ECO:0000313" key="6">
    <source>
        <dbReference type="Proteomes" id="UP000182135"/>
    </source>
</evidence>
<dbReference type="Pfam" id="PF07905">
    <property type="entry name" value="PucR"/>
    <property type="match status" value="1"/>
</dbReference>